<dbReference type="InterPro" id="IPR058655">
    <property type="entry name" value="Mok11-14/Ags1-like"/>
</dbReference>
<evidence type="ECO:0000256" key="1">
    <source>
        <dbReference type="SAM" id="MobiDB-lite"/>
    </source>
</evidence>
<gene>
    <name evidence="3" type="ORF">PCANC_12484</name>
    <name evidence="2" type="ORF">PCASD_23295</name>
</gene>
<dbReference type="Proteomes" id="UP000235392">
    <property type="component" value="Unassembled WGS sequence"/>
</dbReference>
<evidence type="ECO:0000313" key="3">
    <source>
        <dbReference type="EMBL" id="PLW38491.1"/>
    </source>
</evidence>
<evidence type="ECO:0000313" key="5">
    <source>
        <dbReference type="Proteomes" id="UP000235392"/>
    </source>
</evidence>
<sequence>MALLIRCRLLVHRTQAVERRLGRSKQLAHKFRGLELTCSALEIIDRFEIWEHVVQCHLNLDSKKLRIELVCDSIKGRSGGAPDPSAADSEATRIVLSSQPTLPAAVVLGQPPTAAQSQPLLENCQESHLDRAWCSLVTPALARSLRTYNLSPSPLSNDKSGLGKETKRLGNHSVFNHNPSVHKIHGRSDVGELQKPGLTVANPINRPTILWLRSSIYRLQTSTNSHQLKKCGQGHISTINPLRKANLPNAMSIVFCYHCDSLRRSTPLRLMEQESTFLPQPNDAGYDNEDWVVNNLDVGKTSSKLTAPHHHRTSAHQSSSQNRLRKWGGAMRSCAKELAKANFFITGGICDANTFGLLYIWRGRQPTHYANLDFDTAALVSANQSDNFMRPVCENALHCCLEASDSISH</sequence>
<dbReference type="GO" id="GO:0009277">
    <property type="term" value="C:fungal-type cell wall"/>
    <property type="evidence" value="ECO:0007669"/>
    <property type="project" value="TreeGrafter"/>
</dbReference>
<organism evidence="3 4">
    <name type="scientific">Puccinia coronata f. sp. avenae</name>
    <dbReference type="NCBI Taxonomy" id="200324"/>
    <lineage>
        <taxon>Eukaryota</taxon>
        <taxon>Fungi</taxon>
        <taxon>Dikarya</taxon>
        <taxon>Basidiomycota</taxon>
        <taxon>Pucciniomycotina</taxon>
        <taxon>Pucciniomycetes</taxon>
        <taxon>Pucciniales</taxon>
        <taxon>Pucciniaceae</taxon>
        <taxon>Puccinia</taxon>
    </lineage>
</organism>
<name>A0A2N5UL45_9BASI</name>
<dbReference type="OrthoDB" id="1936594at2759"/>
<evidence type="ECO:0000313" key="4">
    <source>
        <dbReference type="Proteomes" id="UP000235388"/>
    </source>
</evidence>
<feature type="region of interest" description="Disordered" evidence="1">
    <location>
        <begin position="302"/>
        <end position="322"/>
    </location>
</feature>
<accession>A0A2N5UL45</accession>
<dbReference type="GO" id="GO:0070600">
    <property type="term" value="P:fungal-type cell wall (1-&gt;3)-alpha-glucan biosynthetic process"/>
    <property type="evidence" value="ECO:0007669"/>
    <property type="project" value="TreeGrafter"/>
</dbReference>
<dbReference type="AlphaFoldDB" id="A0A2N5UL45"/>
<comment type="caution">
    <text evidence="3">The sequence shown here is derived from an EMBL/GenBank/DDBJ whole genome shotgun (WGS) entry which is preliminary data.</text>
</comment>
<keyword evidence="4" id="KW-1185">Reference proteome</keyword>
<dbReference type="Proteomes" id="UP000235388">
    <property type="component" value="Unassembled WGS sequence"/>
</dbReference>
<dbReference type="PANTHER" id="PTHR47182:SF2">
    <property type="entry name" value="CELL WALL ALPHA-1,3-GLUCAN SYNTHASE AGS1"/>
    <property type="match status" value="1"/>
</dbReference>
<dbReference type="GO" id="GO:0047657">
    <property type="term" value="F:alpha-1,3-glucan synthase activity"/>
    <property type="evidence" value="ECO:0007669"/>
    <property type="project" value="TreeGrafter"/>
</dbReference>
<dbReference type="STRING" id="200324.A0A2N5UL45"/>
<evidence type="ECO:0000313" key="2">
    <source>
        <dbReference type="EMBL" id="PLW26757.1"/>
    </source>
</evidence>
<reference evidence="4 5" key="1">
    <citation type="submission" date="2017-11" db="EMBL/GenBank/DDBJ databases">
        <title>De novo assembly and phasing of dikaryotic genomes from two isolates of Puccinia coronata f. sp. avenae, the causal agent of oat crown rust.</title>
        <authorList>
            <person name="Miller M.E."/>
            <person name="Zhang Y."/>
            <person name="Omidvar V."/>
            <person name="Sperschneider J."/>
            <person name="Schwessinger B."/>
            <person name="Raley C."/>
            <person name="Palmer J.M."/>
            <person name="Garnica D."/>
            <person name="Upadhyaya N."/>
            <person name="Rathjen J."/>
            <person name="Taylor J.M."/>
            <person name="Park R.F."/>
            <person name="Dodds P.N."/>
            <person name="Hirsch C.D."/>
            <person name="Kianian S.F."/>
            <person name="Figueroa M."/>
        </authorList>
    </citation>
    <scope>NUCLEOTIDE SEQUENCE [LARGE SCALE GENOMIC DNA]</scope>
    <source>
        <strain evidence="3">12NC29</strain>
        <strain evidence="2">12SD80</strain>
    </source>
</reference>
<dbReference type="PANTHER" id="PTHR47182">
    <property type="entry name" value="CELL WALL ALPHA-1,3-GLUCAN SYNTHASE AGS1-RELATED"/>
    <property type="match status" value="1"/>
</dbReference>
<protein>
    <submittedName>
        <fullName evidence="3">Uncharacterized protein</fullName>
    </submittedName>
</protein>
<dbReference type="EMBL" id="PGCI01000445">
    <property type="protein sequence ID" value="PLW26757.1"/>
    <property type="molecule type" value="Genomic_DNA"/>
</dbReference>
<dbReference type="EMBL" id="PGCJ01000207">
    <property type="protein sequence ID" value="PLW38491.1"/>
    <property type="molecule type" value="Genomic_DNA"/>
</dbReference>
<proteinExistence type="predicted"/>